<dbReference type="RefSeq" id="WP_002597724.1">
    <property type="nucleotide sequence ID" value="NZ_KB850956.1"/>
</dbReference>
<dbReference type="PANTHER" id="PTHR34137:SF1">
    <property type="entry name" value="EXODEOXYRIBONUCLEASE 7 SMALL SUBUNIT"/>
    <property type="match status" value="1"/>
</dbReference>
<keyword evidence="2 6" id="KW-0963">Cytoplasm</keyword>
<sequence length="68" mass="8026">MAKKVSYEEMVEELNEILDKLESNTCTLDESMKEYEDGVKLINKLYKTLNNYEGKISIIKDKEEVEFE</sequence>
<keyword evidence="8" id="KW-1185">Reference proteome</keyword>
<dbReference type="PATRIC" id="fig|999411.4.peg.1196"/>
<dbReference type="EMBL" id="AGYT01000008">
    <property type="protein sequence ID" value="ENZ01988.1"/>
    <property type="molecule type" value="Genomic_DNA"/>
</dbReference>
<proteinExistence type="inferred from homology"/>
<comment type="caution">
    <text evidence="7">The sequence shown here is derived from an EMBL/GenBank/DDBJ whole genome shotgun (WGS) entry which is preliminary data.</text>
</comment>
<dbReference type="GO" id="GO:0005829">
    <property type="term" value="C:cytosol"/>
    <property type="evidence" value="ECO:0007669"/>
    <property type="project" value="TreeGrafter"/>
</dbReference>
<dbReference type="InterPro" id="IPR003761">
    <property type="entry name" value="Exonuc_VII_S"/>
</dbReference>
<dbReference type="HOGENOM" id="CLU_145918_3_2_9"/>
<dbReference type="GO" id="GO:0008855">
    <property type="term" value="F:exodeoxyribonuclease VII activity"/>
    <property type="evidence" value="ECO:0007669"/>
    <property type="project" value="UniProtKB-UniRule"/>
</dbReference>
<dbReference type="AlphaFoldDB" id="N9XQJ2"/>
<evidence type="ECO:0000256" key="3">
    <source>
        <dbReference type="ARBA" id="ARBA00022722"/>
    </source>
</evidence>
<keyword evidence="3 6" id="KW-0540">Nuclease</keyword>
<evidence type="ECO:0000313" key="8">
    <source>
        <dbReference type="Proteomes" id="UP000013097"/>
    </source>
</evidence>
<evidence type="ECO:0000256" key="1">
    <source>
        <dbReference type="ARBA" id="ARBA00009998"/>
    </source>
</evidence>
<keyword evidence="5 6" id="KW-0269">Exonuclease</keyword>
<dbReference type="PIRSF" id="PIRSF006488">
    <property type="entry name" value="Exonuc_VII_S"/>
    <property type="match status" value="1"/>
</dbReference>
<comment type="function">
    <text evidence="6">Bidirectionally degrades single-stranded DNA into large acid-insoluble oligonucleotides, which are then degraded further into small acid-soluble oligonucleotides.</text>
</comment>
<name>N9XQJ2_9CLOT</name>
<dbReference type="PANTHER" id="PTHR34137">
    <property type="entry name" value="EXODEOXYRIBONUCLEASE 7 SMALL SUBUNIT"/>
    <property type="match status" value="1"/>
</dbReference>
<evidence type="ECO:0000313" key="7">
    <source>
        <dbReference type="EMBL" id="ENZ01988.1"/>
    </source>
</evidence>
<dbReference type="SUPFAM" id="SSF116842">
    <property type="entry name" value="XseB-like"/>
    <property type="match status" value="1"/>
</dbReference>
<dbReference type="Proteomes" id="UP000013097">
    <property type="component" value="Unassembled WGS sequence"/>
</dbReference>
<dbReference type="Pfam" id="PF02609">
    <property type="entry name" value="Exonuc_VII_S"/>
    <property type="match status" value="1"/>
</dbReference>
<accession>N9XQJ2</accession>
<dbReference type="GO" id="GO:0006308">
    <property type="term" value="P:DNA catabolic process"/>
    <property type="evidence" value="ECO:0007669"/>
    <property type="project" value="UniProtKB-UniRule"/>
</dbReference>
<dbReference type="NCBIfam" id="TIGR01280">
    <property type="entry name" value="xseB"/>
    <property type="match status" value="1"/>
</dbReference>
<dbReference type="GO" id="GO:0009318">
    <property type="term" value="C:exodeoxyribonuclease VII complex"/>
    <property type="evidence" value="ECO:0007669"/>
    <property type="project" value="UniProtKB-UniRule"/>
</dbReference>
<organism evidence="7 8">
    <name type="scientific">Clostridium thermobutyricum</name>
    <dbReference type="NCBI Taxonomy" id="29372"/>
    <lineage>
        <taxon>Bacteria</taxon>
        <taxon>Bacillati</taxon>
        <taxon>Bacillota</taxon>
        <taxon>Clostridia</taxon>
        <taxon>Eubacteriales</taxon>
        <taxon>Clostridiaceae</taxon>
        <taxon>Clostridium</taxon>
    </lineage>
</organism>
<gene>
    <name evidence="6" type="primary">xseB</name>
    <name evidence="7" type="ORF">HMPREF1092_01223</name>
</gene>
<dbReference type="HAMAP" id="MF_00337">
    <property type="entry name" value="Exonuc_7_S"/>
    <property type="match status" value="1"/>
</dbReference>
<dbReference type="InterPro" id="IPR037004">
    <property type="entry name" value="Exonuc_VII_ssu_sf"/>
</dbReference>
<comment type="similarity">
    <text evidence="1 6">Belongs to the XseB family.</text>
</comment>
<comment type="subunit">
    <text evidence="6">Heterooligomer composed of large and small subunits.</text>
</comment>
<reference evidence="7 8" key="1">
    <citation type="submission" date="2013-01" db="EMBL/GenBank/DDBJ databases">
        <title>The Genome Sequence of Clostridium colicanis 209318.</title>
        <authorList>
            <consortium name="The Broad Institute Genome Sequencing Platform"/>
            <person name="Earl A."/>
            <person name="Ward D."/>
            <person name="Feldgarden M."/>
            <person name="Gevers D."/>
            <person name="Courvalin P."/>
            <person name="Lambert T."/>
            <person name="Walker B."/>
            <person name="Young S.K."/>
            <person name="Zeng Q."/>
            <person name="Gargeya S."/>
            <person name="Fitzgerald M."/>
            <person name="Haas B."/>
            <person name="Abouelleil A."/>
            <person name="Alvarado L."/>
            <person name="Arachchi H.M."/>
            <person name="Berlin A.M."/>
            <person name="Chapman S.B."/>
            <person name="Dewar J."/>
            <person name="Goldberg J."/>
            <person name="Griggs A."/>
            <person name="Gujja S."/>
            <person name="Hansen M."/>
            <person name="Howarth C."/>
            <person name="Imamovic A."/>
            <person name="Larimer J."/>
            <person name="McCowan C."/>
            <person name="Murphy C."/>
            <person name="Neiman D."/>
            <person name="Pearson M."/>
            <person name="Priest M."/>
            <person name="Roberts A."/>
            <person name="Saif S."/>
            <person name="Shea T."/>
            <person name="Sisk P."/>
            <person name="Sykes S."/>
            <person name="Wortman J."/>
            <person name="Nusbaum C."/>
            <person name="Birren B."/>
        </authorList>
    </citation>
    <scope>NUCLEOTIDE SEQUENCE [LARGE SCALE GENOMIC DNA]</scope>
    <source>
        <strain evidence="7 8">209318</strain>
    </source>
</reference>
<keyword evidence="4 6" id="KW-0378">Hydrolase</keyword>
<evidence type="ECO:0000256" key="2">
    <source>
        <dbReference type="ARBA" id="ARBA00022490"/>
    </source>
</evidence>
<evidence type="ECO:0000256" key="5">
    <source>
        <dbReference type="ARBA" id="ARBA00022839"/>
    </source>
</evidence>
<dbReference type="Gene3D" id="1.10.287.1040">
    <property type="entry name" value="Exonuclease VII, small subunit"/>
    <property type="match status" value="1"/>
</dbReference>
<evidence type="ECO:0000256" key="6">
    <source>
        <dbReference type="HAMAP-Rule" id="MF_00337"/>
    </source>
</evidence>
<comment type="catalytic activity">
    <reaction evidence="6">
        <text>Exonucleolytic cleavage in either 5'- to 3'- or 3'- to 5'-direction to yield nucleoside 5'-phosphates.</text>
        <dbReference type="EC" id="3.1.11.6"/>
    </reaction>
</comment>
<evidence type="ECO:0000256" key="4">
    <source>
        <dbReference type="ARBA" id="ARBA00022801"/>
    </source>
</evidence>
<dbReference type="eggNOG" id="COG1722">
    <property type="taxonomic scope" value="Bacteria"/>
</dbReference>
<dbReference type="EC" id="3.1.11.6" evidence="6"/>
<comment type="subcellular location">
    <subcellularLocation>
        <location evidence="6">Cytoplasm</location>
    </subcellularLocation>
</comment>
<protein>
    <recommendedName>
        <fullName evidence="6">Exodeoxyribonuclease 7 small subunit</fullName>
        <ecNumber evidence="6">3.1.11.6</ecNumber>
    </recommendedName>
    <alternativeName>
        <fullName evidence="6">Exodeoxyribonuclease VII small subunit</fullName>
        <shortName evidence="6">Exonuclease VII small subunit</shortName>
    </alternativeName>
</protein>